<keyword evidence="2" id="KW-1185">Reference proteome</keyword>
<dbReference type="Proteomes" id="UP000826846">
    <property type="component" value="Segment"/>
</dbReference>
<accession>A0AAE7WDR4</accession>
<dbReference type="EMBL" id="MZ398243">
    <property type="protein sequence ID" value="QYC96980.1"/>
    <property type="molecule type" value="Genomic_DNA"/>
</dbReference>
<dbReference type="RefSeq" id="YP_010673274.1">
    <property type="nucleotide sequence ID" value="NC_070983.1"/>
</dbReference>
<protein>
    <recommendedName>
        <fullName evidence="3">Phage protein</fullName>
    </recommendedName>
</protein>
<sequence>MNIRLVRKQDGRQVVLGEIVCAAHNLLPEKDETIWFDGEQRRVLSVVKSFEPKRNNEKALTCWFEVDIT</sequence>
<evidence type="ECO:0008006" key="3">
    <source>
        <dbReference type="Google" id="ProtNLM"/>
    </source>
</evidence>
<proteinExistence type="predicted"/>
<name>A0AAE7WDR4_9CAUD</name>
<dbReference type="GeneID" id="77949568"/>
<reference evidence="1 2" key="1">
    <citation type="submission" date="2021-06" db="EMBL/GenBank/DDBJ databases">
        <authorList>
            <person name="Tian F."/>
            <person name="Li J."/>
            <person name="Li F."/>
            <person name="Tong Y."/>
        </authorList>
    </citation>
    <scope>NUCLEOTIDE SEQUENCE [LARGE SCALE GENOMIC DNA]</scope>
</reference>
<evidence type="ECO:0000313" key="1">
    <source>
        <dbReference type="EMBL" id="QYC96980.1"/>
    </source>
</evidence>
<dbReference type="KEGG" id="vg:77949568"/>
<evidence type="ECO:0000313" key="2">
    <source>
        <dbReference type="Proteomes" id="UP000826846"/>
    </source>
</evidence>
<organism evidence="1 2">
    <name type="scientific">Escherichia phage IME267</name>
    <dbReference type="NCBI Taxonomy" id="2860374"/>
    <lineage>
        <taxon>Viruses</taxon>
        <taxon>Duplodnaviria</taxon>
        <taxon>Heunggongvirae</taxon>
        <taxon>Uroviricota</taxon>
        <taxon>Caudoviricetes</taxon>
        <taxon>Mktvariviridae</taxon>
        <taxon>Gordonclarkvirinae</taxon>
        <taxon>Suseptimavirus</taxon>
        <taxon>Suseptimavirus IME267</taxon>
    </lineage>
</organism>